<evidence type="ECO:0000256" key="1">
    <source>
        <dbReference type="ARBA" id="ARBA00010928"/>
    </source>
</evidence>
<proteinExistence type="inferred from homology"/>
<dbReference type="Proteomes" id="UP000283786">
    <property type="component" value="Chromosome"/>
</dbReference>
<evidence type="ECO:0000256" key="2">
    <source>
        <dbReference type="ARBA" id="ARBA00023002"/>
    </source>
</evidence>
<dbReference type="PANTHER" id="PTHR22604:SF105">
    <property type="entry name" value="TRANS-1,2-DIHYDROBENZENE-1,2-DIOL DEHYDROGENASE"/>
    <property type="match status" value="1"/>
</dbReference>
<dbReference type="SUPFAM" id="SSF55347">
    <property type="entry name" value="Glyceraldehyde-3-phosphate dehydrogenase-like, C-terminal domain"/>
    <property type="match status" value="1"/>
</dbReference>
<dbReference type="GO" id="GO:0000166">
    <property type="term" value="F:nucleotide binding"/>
    <property type="evidence" value="ECO:0007669"/>
    <property type="project" value="InterPro"/>
</dbReference>
<dbReference type="Gene3D" id="3.40.50.720">
    <property type="entry name" value="NAD(P)-binding Rossmann-like Domain"/>
    <property type="match status" value="1"/>
</dbReference>
<accession>A0A418SCF7</accession>
<dbReference type="AlphaFoldDB" id="A0A418SCF7"/>
<name>A0A418SCF7_9RHOB</name>
<dbReference type="Gene3D" id="3.30.360.10">
    <property type="entry name" value="Dihydrodipicolinate Reductase, domain 2"/>
    <property type="match status" value="1"/>
</dbReference>
<dbReference type="InterPro" id="IPR055170">
    <property type="entry name" value="GFO_IDH_MocA-like_dom"/>
</dbReference>
<dbReference type="GO" id="GO:0016491">
    <property type="term" value="F:oxidoreductase activity"/>
    <property type="evidence" value="ECO:0007669"/>
    <property type="project" value="UniProtKB-KW"/>
</dbReference>
<evidence type="ECO:0000313" key="6">
    <source>
        <dbReference type="Proteomes" id="UP000283786"/>
    </source>
</evidence>
<dbReference type="EMBL" id="CP060436">
    <property type="protein sequence ID" value="QPM90059.1"/>
    <property type="molecule type" value="Genomic_DNA"/>
</dbReference>
<sequence>MANPTPIRWGILGAANFALGAMAPAIHAARGAELVAVASSAAAKVAPFQAFSPATRYVESYEALLADPGIDAVYIPLPNHLHVEWAGKALRAGKHVLCEKPIAMKAAEIDDLIALRDETGKLISEAFMIVHHPQWARVRALLQDGAIGELRHVSAEFTYMNDDMGDIRNRPETGGGGLRDVGVYTFGSVRHATGAEPIRLAHTKAETVNGVDTYSYNVFDFDGFSLSSLVSTRMGRRQSLRFHGADGEIALPSPFNPGLFAQSEVHLIRPDKTVLSERFNGMDQYVLQVEAFGAAIRGQAEWPWPLEKAKGTQAMIDDAIASLDAAVSGT</sequence>
<evidence type="ECO:0000259" key="3">
    <source>
        <dbReference type="Pfam" id="PF01408"/>
    </source>
</evidence>
<protein>
    <submittedName>
        <fullName evidence="5">dTDP-3,4-didehydro-2,6-dideoxy-alpha-D-glucose 3-reductase</fullName>
        <ecNumber evidence="5">1.1.1.384</ecNumber>
    </submittedName>
</protein>
<dbReference type="KEGG" id="palw:PSAL_012920"/>
<evidence type="ECO:0000259" key="4">
    <source>
        <dbReference type="Pfam" id="PF22725"/>
    </source>
</evidence>
<dbReference type="SUPFAM" id="SSF51735">
    <property type="entry name" value="NAD(P)-binding Rossmann-fold domains"/>
    <property type="match status" value="1"/>
</dbReference>
<dbReference type="RefSeq" id="WP_119840688.1">
    <property type="nucleotide sequence ID" value="NZ_CP060436.1"/>
</dbReference>
<dbReference type="InterPro" id="IPR000683">
    <property type="entry name" value="Gfo/Idh/MocA-like_OxRdtase_N"/>
</dbReference>
<comment type="similarity">
    <text evidence="1">Belongs to the Gfo/Idh/MocA family.</text>
</comment>
<reference evidence="5 6" key="1">
    <citation type="submission" date="2020-08" db="EMBL/GenBank/DDBJ databases">
        <title>Genome sequence of Rhodobacteraceae bacterium Lw-13e.</title>
        <authorList>
            <person name="Poehlein A."/>
            <person name="Wolter L."/>
            <person name="Daniel R."/>
            <person name="Brinkhoff T."/>
        </authorList>
    </citation>
    <scope>NUCLEOTIDE SEQUENCE [LARGE SCALE GENOMIC DNA]</scope>
    <source>
        <strain evidence="5 6">Lw-13e</strain>
    </source>
</reference>
<evidence type="ECO:0000313" key="5">
    <source>
        <dbReference type="EMBL" id="QPM90059.1"/>
    </source>
</evidence>
<keyword evidence="6" id="KW-1185">Reference proteome</keyword>
<keyword evidence="2 5" id="KW-0560">Oxidoreductase</keyword>
<feature type="domain" description="GFO/IDH/MocA-like oxidoreductase" evidence="4">
    <location>
        <begin position="135"/>
        <end position="249"/>
    </location>
</feature>
<dbReference type="EC" id="1.1.1.384" evidence="5"/>
<dbReference type="OrthoDB" id="9815825at2"/>
<dbReference type="InterPro" id="IPR036291">
    <property type="entry name" value="NAD(P)-bd_dom_sf"/>
</dbReference>
<dbReference type="Pfam" id="PF01408">
    <property type="entry name" value="GFO_IDH_MocA"/>
    <property type="match status" value="1"/>
</dbReference>
<organism evidence="5 6">
    <name type="scientific">Pseudooceanicola algae</name>
    <dbReference type="NCBI Taxonomy" id="1537215"/>
    <lineage>
        <taxon>Bacteria</taxon>
        <taxon>Pseudomonadati</taxon>
        <taxon>Pseudomonadota</taxon>
        <taxon>Alphaproteobacteria</taxon>
        <taxon>Rhodobacterales</taxon>
        <taxon>Paracoccaceae</taxon>
        <taxon>Pseudooceanicola</taxon>
    </lineage>
</organism>
<dbReference type="InterPro" id="IPR050984">
    <property type="entry name" value="Gfo/Idh/MocA_domain"/>
</dbReference>
<dbReference type="Pfam" id="PF22725">
    <property type="entry name" value="GFO_IDH_MocA_C3"/>
    <property type="match status" value="1"/>
</dbReference>
<gene>
    <name evidence="5" type="ORF">PSAL_012920</name>
</gene>
<dbReference type="PANTHER" id="PTHR22604">
    <property type="entry name" value="OXIDOREDUCTASES"/>
    <property type="match status" value="1"/>
</dbReference>
<feature type="domain" description="Gfo/Idh/MocA-like oxidoreductase N-terminal" evidence="3">
    <location>
        <begin position="7"/>
        <end position="125"/>
    </location>
</feature>